<feature type="transmembrane region" description="Helical" evidence="2">
    <location>
        <begin position="321"/>
        <end position="341"/>
    </location>
</feature>
<dbReference type="AlphaFoldDB" id="A0AAD1U6T7"/>
<accession>A0AAD1U6T7</accession>
<name>A0AAD1U6T7_EUPCR</name>
<keyword evidence="2" id="KW-0812">Transmembrane</keyword>
<proteinExistence type="predicted"/>
<sequence length="454" mass="52329">MLASVAGGVLSGSSLKNMWVLFNQFQLYLILPFLKAELSLKFAQTLDALDESIFNINLLEIKSLSIFEPLIEYVDYENPYQEFKDNEYESGSALINCFDFLSYPFGITILVLLMHFPLRIICKKRNSPCLMKIYSYFCDAFYFQFYLRYFIEGFLFISLTSVSEVSRVSDASPNLISYSISALIVVLLILLMCLIPILYFSVKNPFENRYVKELFKGFKKNRLAQLYNFAFLLRRFLLVGVIVGLRPNNLMLRLSVFAILQILILIFTIMVRHHDEKYPNIIEVVNEVSYLVIILLIIFYQKSEMTIIEELLDNSIIGSSMLVFVISIINLIYQITLSCCLKKKNKITPSSKTILERKNTKSINDSKKNQITLGVRKQAENNKNEADPKPDDKTKAINTSSLRRLMPPKEITVYPLFKKSSFPTPTLLTQPPCSRPQIISSLRHHIKSSYPHIP</sequence>
<evidence type="ECO:0000313" key="3">
    <source>
        <dbReference type="EMBL" id="CAI2362435.1"/>
    </source>
</evidence>
<comment type="caution">
    <text evidence="3">The sequence shown here is derived from an EMBL/GenBank/DDBJ whole genome shotgun (WGS) entry which is preliminary data.</text>
</comment>
<feature type="transmembrane region" description="Helical" evidence="2">
    <location>
        <begin position="250"/>
        <end position="269"/>
    </location>
</feature>
<feature type="transmembrane region" description="Helical" evidence="2">
    <location>
        <begin position="100"/>
        <end position="121"/>
    </location>
</feature>
<dbReference type="EMBL" id="CAMPGE010003597">
    <property type="protein sequence ID" value="CAI2362435.1"/>
    <property type="molecule type" value="Genomic_DNA"/>
</dbReference>
<organism evidence="3 4">
    <name type="scientific">Euplotes crassus</name>
    <dbReference type="NCBI Taxonomy" id="5936"/>
    <lineage>
        <taxon>Eukaryota</taxon>
        <taxon>Sar</taxon>
        <taxon>Alveolata</taxon>
        <taxon>Ciliophora</taxon>
        <taxon>Intramacronucleata</taxon>
        <taxon>Spirotrichea</taxon>
        <taxon>Hypotrichia</taxon>
        <taxon>Euplotida</taxon>
        <taxon>Euplotidae</taxon>
        <taxon>Moneuplotes</taxon>
    </lineage>
</organism>
<evidence type="ECO:0000256" key="1">
    <source>
        <dbReference type="SAM" id="MobiDB-lite"/>
    </source>
</evidence>
<evidence type="ECO:0000256" key="2">
    <source>
        <dbReference type="SAM" id="Phobius"/>
    </source>
</evidence>
<feature type="transmembrane region" description="Helical" evidence="2">
    <location>
        <begin position="223"/>
        <end position="244"/>
    </location>
</feature>
<feature type="compositionally biased region" description="Basic and acidic residues" evidence="1">
    <location>
        <begin position="379"/>
        <end position="395"/>
    </location>
</feature>
<dbReference type="Proteomes" id="UP001295684">
    <property type="component" value="Unassembled WGS sequence"/>
</dbReference>
<evidence type="ECO:0000313" key="4">
    <source>
        <dbReference type="Proteomes" id="UP001295684"/>
    </source>
</evidence>
<feature type="transmembrane region" description="Helical" evidence="2">
    <location>
        <begin position="281"/>
        <end position="301"/>
    </location>
</feature>
<reference evidence="3" key="1">
    <citation type="submission" date="2023-07" db="EMBL/GenBank/DDBJ databases">
        <authorList>
            <consortium name="AG Swart"/>
            <person name="Singh M."/>
            <person name="Singh A."/>
            <person name="Seah K."/>
            <person name="Emmerich C."/>
        </authorList>
    </citation>
    <scope>NUCLEOTIDE SEQUENCE</scope>
    <source>
        <strain evidence="3">DP1</strain>
    </source>
</reference>
<keyword evidence="4" id="KW-1185">Reference proteome</keyword>
<feature type="region of interest" description="Disordered" evidence="1">
    <location>
        <begin position="379"/>
        <end position="401"/>
    </location>
</feature>
<keyword evidence="2" id="KW-1133">Transmembrane helix</keyword>
<feature type="transmembrane region" description="Helical" evidence="2">
    <location>
        <begin position="175"/>
        <end position="202"/>
    </location>
</feature>
<protein>
    <recommendedName>
        <fullName evidence="5">TRP C-terminal domain-containing protein</fullName>
    </recommendedName>
</protein>
<gene>
    <name evidence="3" type="ORF">ECRASSUSDP1_LOCUS3758</name>
</gene>
<evidence type="ECO:0008006" key="5">
    <source>
        <dbReference type="Google" id="ProtNLM"/>
    </source>
</evidence>
<keyword evidence="2" id="KW-0472">Membrane</keyword>